<evidence type="ECO:0000256" key="1">
    <source>
        <dbReference type="SAM" id="Phobius"/>
    </source>
</evidence>
<proteinExistence type="predicted"/>
<organism evidence="2">
    <name type="scientific">Arundo donax</name>
    <name type="common">Giant reed</name>
    <name type="synonym">Donax arundinaceus</name>
    <dbReference type="NCBI Taxonomy" id="35708"/>
    <lineage>
        <taxon>Eukaryota</taxon>
        <taxon>Viridiplantae</taxon>
        <taxon>Streptophyta</taxon>
        <taxon>Embryophyta</taxon>
        <taxon>Tracheophyta</taxon>
        <taxon>Spermatophyta</taxon>
        <taxon>Magnoliopsida</taxon>
        <taxon>Liliopsida</taxon>
        <taxon>Poales</taxon>
        <taxon>Poaceae</taxon>
        <taxon>PACMAD clade</taxon>
        <taxon>Arundinoideae</taxon>
        <taxon>Arundineae</taxon>
        <taxon>Arundo</taxon>
    </lineage>
</organism>
<accession>A0A0A8YEN4</accession>
<sequence length="28" mass="3396">MSLCSAPKFGNLFLLYMFQLYLCFRFLE</sequence>
<dbReference type="EMBL" id="GBRH01273291">
    <property type="protein sequence ID" value="JAD24604.1"/>
    <property type="molecule type" value="Transcribed_RNA"/>
</dbReference>
<name>A0A0A8YEN4_ARUDO</name>
<reference evidence="2" key="2">
    <citation type="journal article" date="2015" name="Data Brief">
        <title>Shoot transcriptome of the giant reed, Arundo donax.</title>
        <authorList>
            <person name="Barrero R.A."/>
            <person name="Guerrero F.D."/>
            <person name="Moolhuijzen P."/>
            <person name="Goolsby J.A."/>
            <person name="Tidwell J."/>
            <person name="Bellgard S.E."/>
            <person name="Bellgard M.I."/>
        </authorList>
    </citation>
    <scope>NUCLEOTIDE SEQUENCE</scope>
    <source>
        <tissue evidence="2">Shoot tissue taken approximately 20 cm above the soil surface</tissue>
    </source>
</reference>
<protein>
    <submittedName>
        <fullName evidence="2">Uncharacterized protein</fullName>
    </submittedName>
</protein>
<feature type="transmembrane region" description="Helical" evidence="1">
    <location>
        <begin position="9"/>
        <end position="27"/>
    </location>
</feature>
<dbReference type="AlphaFoldDB" id="A0A0A8YEN4"/>
<keyword evidence="1" id="KW-0812">Transmembrane</keyword>
<evidence type="ECO:0000313" key="2">
    <source>
        <dbReference type="EMBL" id="JAD24604.1"/>
    </source>
</evidence>
<reference evidence="2" key="1">
    <citation type="submission" date="2014-09" db="EMBL/GenBank/DDBJ databases">
        <authorList>
            <person name="Magalhaes I.L.F."/>
            <person name="Oliveira U."/>
            <person name="Santos F.R."/>
            <person name="Vidigal T.H.D.A."/>
            <person name="Brescovit A.D."/>
            <person name="Santos A.J."/>
        </authorList>
    </citation>
    <scope>NUCLEOTIDE SEQUENCE</scope>
    <source>
        <tissue evidence="2">Shoot tissue taken approximately 20 cm above the soil surface</tissue>
    </source>
</reference>
<keyword evidence="1" id="KW-0472">Membrane</keyword>
<keyword evidence="1" id="KW-1133">Transmembrane helix</keyword>